<dbReference type="Proteomes" id="UP000319818">
    <property type="component" value="Unassembled WGS sequence"/>
</dbReference>
<proteinExistence type="predicted"/>
<dbReference type="SMART" id="SM00387">
    <property type="entry name" value="HATPase_c"/>
    <property type="match status" value="1"/>
</dbReference>
<evidence type="ECO:0000256" key="1">
    <source>
        <dbReference type="ARBA" id="ARBA00022679"/>
    </source>
</evidence>
<dbReference type="AlphaFoldDB" id="A0A543GB39"/>
<dbReference type="SUPFAM" id="SSF55874">
    <property type="entry name" value="ATPase domain of HSP90 chaperone/DNA topoisomerase II/histidine kinase"/>
    <property type="match status" value="1"/>
</dbReference>
<feature type="transmembrane region" description="Helical" evidence="4">
    <location>
        <begin position="47"/>
        <end position="69"/>
    </location>
</feature>
<dbReference type="GO" id="GO:0016301">
    <property type="term" value="F:kinase activity"/>
    <property type="evidence" value="ECO:0007669"/>
    <property type="project" value="UniProtKB-KW"/>
</dbReference>
<dbReference type="InterPro" id="IPR036890">
    <property type="entry name" value="HATPase_C_sf"/>
</dbReference>
<evidence type="ECO:0000313" key="6">
    <source>
        <dbReference type="EMBL" id="TQM43297.1"/>
    </source>
</evidence>
<name>A0A543GB39_9PSEU</name>
<dbReference type="CDD" id="cd16917">
    <property type="entry name" value="HATPase_UhpB-NarQ-NarX-like"/>
    <property type="match status" value="1"/>
</dbReference>
<keyword evidence="7" id="KW-1185">Reference proteome</keyword>
<feature type="transmembrane region" description="Helical" evidence="4">
    <location>
        <begin position="81"/>
        <end position="100"/>
    </location>
</feature>
<keyword evidence="4" id="KW-0812">Transmembrane</keyword>
<dbReference type="RefSeq" id="WP_170225453.1">
    <property type="nucleotide sequence ID" value="NZ_VFPH01000001.1"/>
</dbReference>
<reference evidence="6 7" key="1">
    <citation type="submission" date="2019-06" db="EMBL/GenBank/DDBJ databases">
        <title>Sequencing the genomes of 1000 actinobacteria strains.</title>
        <authorList>
            <person name="Klenk H.-P."/>
        </authorList>
    </citation>
    <scope>NUCLEOTIDE SEQUENCE [LARGE SCALE GENOMIC DNA]</scope>
    <source>
        <strain evidence="6 7">DSM 45511</strain>
    </source>
</reference>
<accession>A0A543GB39</accession>
<keyword evidence="1" id="KW-0808">Transferase</keyword>
<feature type="transmembrane region" description="Helical" evidence="4">
    <location>
        <begin position="130"/>
        <end position="148"/>
    </location>
</feature>
<dbReference type="InterPro" id="IPR050482">
    <property type="entry name" value="Sensor_HK_TwoCompSys"/>
</dbReference>
<organism evidence="6 7">
    <name type="scientific">Pseudonocardia cypriaca</name>
    <dbReference type="NCBI Taxonomy" id="882449"/>
    <lineage>
        <taxon>Bacteria</taxon>
        <taxon>Bacillati</taxon>
        <taxon>Actinomycetota</taxon>
        <taxon>Actinomycetes</taxon>
        <taxon>Pseudonocardiales</taxon>
        <taxon>Pseudonocardiaceae</taxon>
        <taxon>Pseudonocardia</taxon>
    </lineage>
</organism>
<sequence>MPASSAPDVATVVLQHARRGLVLQSWLRLVLLAFMVLTVVAVPPERYAPTCALVVAGYGLSVLAVMVWIRTGAPSAVRMAWLAQFVDLAVLAVLTLLTGLATPQSWTSDVLEAGFLLIPVMAATQLRLRVCTAVVVPTVLVYLAAGIVTRVANEEPWSSLLLRTLVLAGVGLGCVGLSRIQRSRVRTIGSLVRDRTHLLAELTDLEQRERRFLSEQLHDGALQYVLAARQDLDEARETGDQAAFTRVEHALAESSQLLRSTVAELHPAVLDRAGLPAALRELARNAGARGGFAVDLDVRNWPDDVRTPADALLYRTARELLSNVTKHAAARSVTVALAHVGSRARLTVTDDGAGIPDGAVQRSAQLGHIGLTSHTLRVEAVGGTLRLLPGPVAGTEVFVDVPWPEA</sequence>
<dbReference type="InterPro" id="IPR003594">
    <property type="entry name" value="HATPase_dom"/>
</dbReference>
<evidence type="ECO:0000313" key="7">
    <source>
        <dbReference type="Proteomes" id="UP000319818"/>
    </source>
</evidence>
<protein>
    <submittedName>
        <fullName evidence="6">Two-component system NarL family sensor kinase</fullName>
    </submittedName>
</protein>
<evidence type="ECO:0000256" key="3">
    <source>
        <dbReference type="ARBA" id="ARBA00023012"/>
    </source>
</evidence>
<dbReference type="EMBL" id="VFPH01000001">
    <property type="protein sequence ID" value="TQM43297.1"/>
    <property type="molecule type" value="Genomic_DNA"/>
</dbReference>
<keyword evidence="4" id="KW-1133">Transmembrane helix</keyword>
<keyword evidence="2 6" id="KW-0418">Kinase</keyword>
<dbReference type="Pfam" id="PF02518">
    <property type="entry name" value="HATPase_c"/>
    <property type="match status" value="1"/>
</dbReference>
<dbReference type="PANTHER" id="PTHR24421">
    <property type="entry name" value="NITRATE/NITRITE SENSOR PROTEIN NARX-RELATED"/>
    <property type="match status" value="1"/>
</dbReference>
<keyword evidence="4" id="KW-0472">Membrane</keyword>
<evidence type="ECO:0000256" key="4">
    <source>
        <dbReference type="SAM" id="Phobius"/>
    </source>
</evidence>
<dbReference type="GO" id="GO:0000160">
    <property type="term" value="P:phosphorelay signal transduction system"/>
    <property type="evidence" value="ECO:0007669"/>
    <property type="project" value="UniProtKB-KW"/>
</dbReference>
<dbReference type="Gene3D" id="3.30.565.10">
    <property type="entry name" value="Histidine kinase-like ATPase, C-terminal domain"/>
    <property type="match status" value="1"/>
</dbReference>
<evidence type="ECO:0000256" key="2">
    <source>
        <dbReference type="ARBA" id="ARBA00022777"/>
    </source>
</evidence>
<keyword evidence="3" id="KW-0902">Two-component regulatory system</keyword>
<gene>
    <name evidence="6" type="ORF">FB388_0641</name>
</gene>
<comment type="caution">
    <text evidence="6">The sequence shown here is derived from an EMBL/GenBank/DDBJ whole genome shotgun (WGS) entry which is preliminary data.</text>
</comment>
<feature type="domain" description="Histidine kinase/HSP90-like ATPase" evidence="5">
    <location>
        <begin position="309"/>
        <end position="405"/>
    </location>
</feature>
<feature type="transmembrane region" description="Helical" evidence="4">
    <location>
        <begin position="21"/>
        <end position="41"/>
    </location>
</feature>
<evidence type="ECO:0000259" key="5">
    <source>
        <dbReference type="SMART" id="SM00387"/>
    </source>
</evidence>
<feature type="transmembrane region" description="Helical" evidence="4">
    <location>
        <begin position="160"/>
        <end position="178"/>
    </location>
</feature>